<organism evidence="2 3">
    <name type="scientific">Candidatus Nitrosopumilus salarius BD31</name>
    <dbReference type="NCBI Taxonomy" id="859350"/>
    <lineage>
        <taxon>Archaea</taxon>
        <taxon>Nitrososphaerota</taxon>
        <taxon>Nitrososphaeria</taxon>
        <taxon>Nitrosopumilales</taxon>
        <taxon>Nitrosopumilaceae</taxon>
        <taxon>Nitrosopumilus</taxon>
    </lineage>
</organism>
<dbReference type="PATRIC" id="fig|859350.6.peg.127"/>
<dbReference type="Proteomes" id="UP000003423">
    <property type="component" value="Unassembled WGS sequence"/>
</dbReference>
<proteinExistence type="predicted"/>
<gene>
    <name evidence="2" type="ORF">BD31_I0469</name>
</gene>
<dbReference type="InterPro" id="IPR036732">
    <property type="entry name" value="AFP_Neu5c_C_sf"/>
</dbReference>
<feature type="domain" description="AFP-like" evidence="1">
    <location>
        <begin position="294"/>
        <end position="349"/>
    </location>
</feature>
<dbReference type="OrthoDB" id="71219at2157"/>
<dbReference type="PANTHER" id="PTHR42966:SF2">
    <property type="entry name" value="PSEUDAMINIC ACID SYNTHASE"/>
    <property type="match status" value="1"/>
</dbReference>
<dbReference type="SUPFAM" id="SSF51569">
    <property type="entry name" value="Aldolase"/>
    <property type="match status" value="1"/>
</dbReference>
<dbReference type="GO" id="GO:0016051">
    <property type="term" value="P:carbohydrate biosynthetic process"/>
    <property type="evidence" value="ECO:0007669"/>
    <property type="project" value="InterPro"/>
</dbReference>
<protein>
    <submittedName>
        <fullName evidence="2">NeuB family protein</fullName>
    </submittedName>
</protein>
<dbReference type="InterPro" id="IPR051690">
    <property type="entry name" value="PseI-like"/>
</dbReference>
<dbReference type="CDD" id="cd11615">
    <property type="entry name" value="SAF_NeuB_like"/>
    <property type="match status" value="1"/>
</dbReference>
<dbReference type="Pfam" id="PF08666">
    <property type="entry name" value="SAF"/>
    <property type="match status" value="1"/>
</dbReference>
<comment type="caution">
    <text evidence="2">The sequence shown here is derived from an EMBL/GenBank/DDBJ whole genome shotgun (WGS) entry which is preliminary data.</text>
</comment>
<dbReference type="SUPFAM" id="SSF51269">
    <property type="entry name" value="AFP III-like domain"/>
    <property type="match status" value="1"/>
</dbReference>
<sequence length="349" mass="39516">MTIKAIKIRKRKIGEKRPCYIIAEIGSNFDGSFLKAKKMIKLAKDAGADAAKFQSFTTEQILSKKGFEKKTTFQSKWKKPIWEVYKNAEFPLLWHEKLNEYAKKIGIDFLSTPYNYDAVKLLKKINIPAIKIGSGDITDTEFLKVVAKTKKPIFLATGASTMKEVKEAVKIIKSSGNNKIILMQSITQYPSPIEEANLEVLNTFKDEFKLNVGYSDHSPGSLIILASVALGACVIEKHFTDNVKINGPDHPHSMNPKEFAKMVKEIRLIESAKGDGIKKVEKSEKETRIIQRRSVFTIKKIRKNEKFTRDNIMTLRPFIGLPASEFGEILNKKAKRDLDEYVAISLKDV</sequence>
<dbReference type="PROSITE" id="PS50844">
    <property type="entry name" value="AFP_LIKE"/>
    <property type="match status" value="1"/>
</dbReference>
<dbReference type="InterPro" id="IPR057736">
    <property type="entry name" value="SAF_PseI/NeuA/NeuB"/>
</dbReference>
<dbReference type="RefSeq" id="WP_008296852.1">
    <property type="nucleotide sequence ID" value="NZ_AEXL02000016.1"/>
</dbReference>
<dbReference type="InterPro" id="IPR013132">
    <property type="entry name" value="PseI/NeuA/B-like_N"/>
</dbReference>
<dbReference type="GO" id="GO:0047444">
    <property type="term" value="F:N-acylneuraminate-9-phosphate synthase activity"/>
    <property type="evidence" value="ECO:0007669"/>
    <property type="project" value="TreeGrafter"/>
</dbReference>
<dbReference type="InterPro" id="IPR013785">
    <property type="entry name" value="Aldolase_TIM"/>
</dbReference>
<evidence type="ECO:0000259" key="1">
    <source>
        <dbReference type="PROSITE" id="PS50844"/>
    </source>
</evidence>
<dbReference type="InterPro" id="IPR013974">
    <property type="entry name" value="SAF"/>
</dbReference>
<dbReference type="Pfam" id="PF03102">
    <property type="entry name" value="NeuB"/>
    <property type="match status" value="1"/>
</dbReference>
<dbReference type="Gene3D" id="3.20.20.70">
    <property type="entry name" value="Aldolase class I"/>
    <property type="match status" value="1"/>
</dbReference>
<dbReference type="EMBL" id="AEXL02000016">
    <property type="protein sequence ID" value="EIJ66902.1"/>
    <property type="molecule type" value="Genomic_DNA"/>
</dbReference>
<dbReference type="AlphaFoldDB" id="I3D5A9"/>
<keyword evidence="3" id="KW-1185">Reference proteome</keyword>
<dbReference type="Gene3D" id="3.90.1210.10">
    <property type="entry name" value="Antifreeze-like/N-acetylneuraminic acid synthase C-terminal domain"/>
    <property type="match status" value="1"/>
</dbReference>
<accession>I3D5A9</accession>
<dbReference type="PANTHER" id="PTHR42966">
    <property type="entry name" value="N-ACETYLNEURAMINATE SYNTHASE"/>
    <property type="match status" value="1"/>
</dbReference>
<evidence type="ECO:0000313" key="3">
    <source>
        <dbReference type="Proteomes" id="UP000003423"/>
    </source>
</evidence>
<reference evidence="2 3" key="1">
    <citation type="journal article" date="2012" name="J. Bacteriol.">
        <title>Genome sequence of "Candidatus Nitrosopumilus salaria" BD31, an ammonia-oxidizing archaeon from the San Francisco Bay estuary.</title>
        <authorList>
            <person name="Mosier A.C."/>
            <person name="Allen E.E."/>
            <person name="Kim M."/>
            <person name="Ferriera S."/>
            <person name="Francis C.A."/>
        </authorList>
    </citation>
    <scope>NUCLEOTIDE SEQUENCE [LARGE SCALE GENOMIC DNA]</scope>
    <source>
        <strain evidence="2 3">BD31</strain>
    </source>
</reference>
<evidence type="ECO:0000313" key="2">
    <source>
        <dbReference type="EMBL" id="EIJ66902.1"/>
    </source>
</evidence>
<name>I3D5A9_9ARCH</name>
<dbReference type="InterPro" id="IPR006190">
    <property type="entry name" value="SAF_AFP_Neu5Ac"/>
</dbReference>